<accession>A0A0M3SJ98</accession>
<dbReference type="KEGG" id="scj:SCANT_v1c04720"/>
<gene>
    <name evidence="1" type="ORF">SCANT_v1c04720</name>
</gene>
<protein>
    <submittedName>
        <fullName evidence="1">Uncharacterized protein</fullName>
    </submittedName>
</protein>
<organism evidence="1 2">
    <name type="scientific">Spiroplasma cantharicola</name>
    <dbReference type="NCBI Taxonomy" id="362837"/>
    <lineage>
        <taxon>Bacteria</taxon>
        <taxon>Bacillati</taxon>
        <taxon>Mycoplasmatota</taxon>
        <taxon>Mollicutes</taxon>
        <taxon>Entomoplasmatales</taxon>
        <taxon>Spiroplasmataceae</taxon>
        <taxon>Spiroplasma</taxon>
    </lineage>
</organism>
<evidence type="ECO:0000313" key="1">
    <source>
        <dbReference type="EMBL" id="ALD66378.1"/>
    </source>
</evidence>
<dbReference type="Proteomes" id="UP000063919">
    <property type="component" value="Chromosome"/>
</dbReference>
<dbReference type="RefSeq" id="WP_053946140.1">
    <property type="nucleotide sequence ID" value="NZ_CP012622.1"/>
</dbReference>
<sequence length="366" mass="43645">MKIKKIIAKNFMHPGKQTFALSEDHILKQGIYNDANDILELNKIFNGTWLDSNMSFEKYYPKFARKLANKEMNLQIDALFFLEEEELTQLNKILKSLGVVKEWKSRSFYYSIKCVYPYIFPIVSLVPAEFKTDKVIGIGSHYEKFFKANLSKRDILTTMGINAVGQLREIYFKYKDVKVKEEEQEDYKRYLEVLKSTFRYDEEFIKKLGQAIYSIDDGDIINYADELEFFIRNNHFDNFLNTIPLLRENKKYREDFATLLFNVYLVDLKWIYSVKTANDIVEIRKIAYENHCEKAVYSRELIEFFKTKLVLNKKNFNYYSGVSKFNAKADPTLVFTNELKYDKIFEKDAVEPKHVEPKFKWNKKRR</sequence>
<dbReference type="OrthoDB" id="388193at2"/>
<keyword evidence="2" id="KW-1185">Reference proteome</keyword>
<dbReference type="EMBL" id="CP012622">
    <property type="protein sequence ID" value="ALD66378.1"/>
    <property type="molecule type" value="Genomic_DNA"/>
</dbReference>
<evidence type="ECO:0000313" key="2">
    <source>
        <dbReference type="Proteomes" id="UP000063919"/>
    </source>
</evidence>
<name>A0A0M3SJ98_9MOLU</name>
<dbReference type="AlphaFoldDB" id="A0A0M3SJ98"/>
<proteinExistence type="predicted"/>
<dbReference type="PATRIC" id="fig|362837.3.peg.483"/>
<reference evidence="1 2" key="1">
    <citation type="journal article" date="2015" name="Genome Announc.">
        <title>Complete Genome Sequence of Spiroplasma cantharicola CC-1T (DSM 21588), a Bacterium Isolated from Soldier Beetle (Cantharis carolinus).</title>
        <authorList>
            <person name="Lo W.S."/>
            <person name="Liu P.Y."/>
            <person name="Kuo C.H."/>
        </authorList>
    </citation>
    <scope>NUCLEOTIDE SEQUENCE [LARGE SCALE GENOMIC DNA]</scope>
    <source>
        <strain evidence="1 2">CC-1</strain>
    </source>
</reference>